<dbReference type="GO" id="GO:0016192">
    <property type="term" value="P:vesicle-mediated transport"/>
    <property type="evidence" value="ECO:0007669"/>
    <property type="project" value="UniProtKB-ARBA"/>
</dbReference>
<feature type="disulfide bond" evidence="10">
    <location>
        <begin position="401"/>
        <end position="419"/>
    </location>
</feature>
<evidence type="ECO:0000256" key="4">
    <source>
        <dbReference type="ARBA" id="ARBA00022729"/>
    </source>
</evidence>
<comment type="caution">
    <text evidence="11">The sequence shown here is derived from an EMBL/GenBank/DDBJ whole genome shotgun (WGS) entry which is preliminary data.</text>
</comment>
<dbReference type="GO" id="GO:0016020">
    <property type="term" value="C:membrane"/>
    <property type="evidence" value="ECO:0007669"/>
    <property type="project" value="UniProtKB-SubCell"/>
</dbReference>
<dbReference type="Gene3D" id="4.10.400.10">
    <property type="entry name" value="Low-density Lipoprotein Receptor"/>
    <property type="match status" value="7"/>
</dbReference>
<dbReference type="PRINTS" id="PR00261">
    <property type="entry name" value="LDLRECEPTOR"/>
</dbReference>
<keyword evidence="3" id="KW-0812">Transmembrane</keyword>
<feature type="disulfide bond" evidence="10">
    <location>
        <begin position="512"/>
        <end position="524"/>
    </location>
</feature>
<dbReference type="CDD" id="cd00112">
    <property type="entry name" value="LDLa"/>
    <property type="match status" value="7"/>
</dbReference>
<feature type="disulfide bond" evidence="10">
    <location>
        <begin position="550"/>
        <end position="562"/>
    </location>
</feature>
<feature type="disulfide bond" evidence="10">
    <location>
        <begin position="479"/>
        <end position="497"/>
    </location>
</feature>
<feature type="disulfide bond" evidence="10">
    <location>
        <begin position="357"/>
        <end position="369"/>
    </location>
</feature>
<reference evidence="11" key="1">
    <citation type="submission" date="2021-01" db="EMBL/GenBank/DDBJ databases">
        <authorList>
            <person name="Li R."/>
            <person name="Bekaert M."/>
        </authorList>
    </citation>
    <scope>NUCLEOTIDE SEQUENCE</scope>
    <source>
        <strain evidence="11">Farmed</strain>
    </source>
</reference>
<dbReference type="EMBL" id="CAHIKZ030003987">
    <property type="protein sequence ID" value="CAE1306056.1"/>
    <property type="molecule type" value="Genomic_DNA"/>
</dbReference>
<proteinExistence type="predicted"/>
<sequence>MQKSKVVTTFIDDEDLLSDAGSGDDGSGLKNTAIYPDFYRIQFYITYISNTNGLSDRHSENFRRVSSDINTAISSLYNKAVRVSVYKYELKEQGAIVSLDLGTRENVNELVIKGLLSTQLKTGRLGNFRVSDEGFSFRPLGDTSCPTEVGRKPTQLAWTGENLARLMVNNMFPCDGYVTGWAYYVSRPTETFAATIWRPVDEFKFYLLSKHLLPATQMGYNEFTLSNHVKVEKGDFIGLHYPKSATSGAIAGSTRDRSDVPAAELYEVYTGELFDEQMSVNAEFNMKWLNFQKTRASFAIQAKMNYSGIADTFPPIEECAENEFKCRDGTCIQKNYYCDHQLDCPDGSDEENCGAGCQPYEFRCRSGDCVPYTSYCDNLQDCEDGSDEEDCPLCAATEFRCGDGTCVNKMKRCDSHADCSDASDEYGCESVPCQPGQFRCEGGLCIDERLKCDGVVNCPDTSDELDCPNRTCSDAHYRCNTGQCIPVNLVCDNKRDCPDGSDEVRQACDFVCKPGGFKCNDGSCIREEQKCDRNPDCSDGSDELNCDTVCRLGEFRCQNGDCIPESRRCDSFLDCRDATDEFNCRKLN</sequence>
<protein>
    <submittedName>
        <fullName evidence="11">Uncharacterized protein</fullName>
    </submittedName>
</protein>
<evidence type="ECO:0000256" key="10">
    <source>
        <dbReference type="PROSITE-ProRule" id="PRU00124"/>
    </source>
</evidence>
<keyword evidence="9" id="KW-0325">Glycoprotein</keyword>
<dbReference type="SMART" id="SM00192">
    <property type="entry name" value="LDLa"/>
    <property type="match status" value="7"/>
</dbReference>
<feature type="disulfide bond" evidence="10">
    <location>
        <begin position="326"/>
        <end position="344"/>
    </location>
</feature>
<keyword evidence="6" id="KW-1133">Transmembrane helix</keyword>
<feature type="disulfide bond" evidence="10">
    <location>
        <begin position="319"/>
        <end position="331"/>
    </location>
</feature>
<feature type="disulfide bond" evidence="10">
    <location>
        <begin position="557"/>
        <end position="575"/>
    </location>
</feature>
<dbReference type="OrthoDB" id="10070760at2759"/>
<feature type="disulfide bond" evidence="10">
    <location>
        <begin position="531"/>
        <end position="546"/>
    </location>
</feature>
<dbReference type="InterPro" id="IPR023415">
    <property type="entry name" value="LDLR_class-A_CS"/>
</dbReference>
<feature type="disulfide bond" evidence="10">
    <location>
        <begin position="433"/>
        <end position="445"/>
    </location>
</feature>
<evidence type="ECO:0000313" key="11">
    <source>
        <dbReference type="EMBL" id="CAE1306056.1"/>
    </source>
</evidence>
<organism evidence="11 12">
    <name type="scientific">Acanthosepion pharaonis</name>
    <name type="common">Pharaoh cuttlefish</name>
    <name type="synonym">Sepia pharaonis</name>
    <dbReference type="NCBI Taxonomy" id="158019"/>
    <lineage>
        <taxon>Eukaryota</taxon>
        <taxon>Metazoa</taxon>
        <taxon>Spiralia</taxon>
        <taxon>Lophotrochozoa</taxon>
        <taxon>Mollusca</taxon>
        <taxon>Cephalopoda</taxon>
        <taxon>Coleoidea</taxon>
        <taxon>Decapodiformes</taxon>
        <taxon>Sepiida</taxon>
        <taxon>Sepiina</taxon>
        <taxon>Sepiidae</taxon>
        <taxon>Acanthosepion</taxon>
    </lineage>
</organism>
<dbReference type="InterPro" id="IPR036055">
    <property type="entry name" value="LDL_receptor-like_sf"/>
</dbReference>
<keyword evidence="4" id="KW-0732">Signal</keyword>
<feature type="disulfide bond" evidence="10">
    <location>
        <begin position="394"/>
        <end position="406"/>
    </location>
</feature>
<dbReference type="PROSITE" id="PS50068">
    <property type="entry name" value="LDLRA_2"/>
    <property type="match status" value="7"/>
</dbReference>
<evidence type="ECO:0000313" key="12">
    <source>
        <dbReference type="Proteomes" id="UP000597762"/>
    </source>
</evidence>
<keyword evidence="5" id="KW-0677">Repeat</keyword>
<dbReference type="FunFam" id="4.10.400.10:FF:000065">
    <property type="entry name" value="Transmembrane protease serine 7"/>
    <property type="match status" value="1"/>
</dbReference>
<evidence type="ECO:0000256" key="9">
    <source>
        <dbReference type="ARBA" id="ARBA00023180"/>
    </source>
</evidence>
<dbReference type="InterPro" id="IPR050685">
    <property type="entry name" value="LDLR"/>
</dbReference>
<evidence type="ECO:0000256" key="3">
    <source>
        <dbReference type="ARBA" id="ARBA00022692"/>
    </source>
</evidence>
<dbReference type="InterPro" id="IPR002172">
    <property type="entry name" value="LDrepeatLR_classA_rpt"/>
</dbReference>
<dbReference type="PROSITE" id="PS01209">
    <property type="entry name" value="LDLRA_1"/>
    <property type="match status" value="2"/>
</dbReference>
<feature type="disulfide bond" evidence="10">
    <location>
        <begin position="413"/>
        <end position="428"/>
    </location>
</feature>
<dbReference type="GO" id="GO:0012505">
    <property type="term" value="C:endomembrane system"/>
    <property type="evidence" value="ECO:0007669"/>
    <property type="project" value="UniProtKB-SubCell"/>
</dbReference>
<feature type="disulfide bond" evidence="10">
    <location>
        <begin position="472"/>
        <end position="484"/>
    </location>
</feature>
<comment type="subcellular location">
    <subcellularLocation>
        <location evidence="2">Endomembrane system</location>
    </subcellularLocation>
    <subcellularLocation>
        <location evidence="1">Membrane</location>
        <topology evidence="1">Single-pass membrane protein</topology>
    </subcellularLocation>
</comment>
<dbReference type="SUPFAM" id="SSF57424">
    <property type="entry name" value="LDL receptor-like module"/>
    <property type="match status" value="7"/>
</dbReference>
<evidence type="ECO:0000256" key="7">
    <source>
        <dbReference type="ARBA" id="ARBA00023136"/>
    </source>
</evidence>
<dbReference type="FunFam" id="4.10.400.10:FF:000034">
    <property type="entry name" value="Low-density lipoprotein receptor-related protein 2"/>
    <property type="match status" value="1"/>
</dbReference>
<feature type="disulfide bond" evidence="10">
    <location>
        <begin position="452"/>
        <end position="467"/>
    </location>
</feature>
<gene>
    <name evidence="11" type="ORF">SPHA_58379</name>
</gene>
<keyword evidence="12" id="KW-1185">Reference proteome</keyword>
<keyword evidence="7" id="KW-0472">Membrane</keyword>
<accession>A0A812DPP5</accession>
<evidence type="ECO:0000256" key="8">
    <source>
        <dbReference type="ARBA" id="ARBA00023157"/>
    </source>
</evidence>
<dbReference type="PANTHER" id="PTHR24270">
    <property type="entry name" value="LOW-DENSITY LIPOPROTEIN RECEPTOR-RELATED"/>
    <property type="match status" value="1"/>
</dbReference>
<dbReference type="Pfam" id="PF00057">
    <property type="entry name" value="Ldl_recept_a"/>
    <property type="match status" value="7"/>
</dbReference>
<evidence type="ECO:0000256" key="6">
    <source>
        <dbReference type="ARBA" id="ARBA00022989"/>
    </source>
</evidence>
<comment type="caution">
    <text evidence="10">Lacks conserved residue(s) required for the propagation of feature annotation.</text>
</comment>
<evidence type="ECO:0000256" key="5">
    <source>
        <dbReference type="ARBA" id="ARBA00022737"/>
    </source>
</evidence>
<dbReference type="AlphaFoldDB" id="A0A812DPP5"/>
<feature type="disulfide bond" evidence="10">
    <location>
        <begin position="440"/>
        <end position="458"/>
    </location>
</feature>
<name>A0A812DPP5_ACAPH</name>
<feature type="disulfide bond" evidence="10">
    <location>
        <begin position="519"/>
        <end position="537"/>
    </location>
</feature>
<dbReference type="Proteomes" id="UP000597762">
    <property type="component" value="Unassembled WGS sequence"/>
</dbReference>
<evidence type="ECO:0000256" key="2">
    <source>
        <dbReference type="ARBA" id="ARBA00004308"/>
    </source>
</evidence>
<feature type="disulfide bond" evidence="10">
    <location>
        <begin position="376"/>
        <end position="391"/>
    </location>
</feature>
<feature type="disulfide bond" evidence="10">
    <location>
        <begin position="338"/>
        <end position="353"/>
    </location>
</feature>
<feature type="disulfide bond" evidence="10">
    <location>
        <begin position="569"/>
        <end position="584"/>
    </location>
</feature>
<keyword evidence="8 10" id="KW-1015">Disulfide bond</keyword>
<evidence type="ECO:0000256" key="1">
    <source>
        <dbReference type="ARBA" id="ARBA00004167"/>
    </source>
</evidence>
<feature type="disulfide bond" evidence="10">
    <location>
        <begin position="364"/>
        <end position="382"/>
    </location>
</feature>